<accession>A0A6M5YZL6</accession>
<dbReference type="KEGG" id="ftj:FTUN_6465"/>
<evidence type="ECO:0000313" key="2">
    <source>
        <dbReference type="Proteomes" id="UP000503447"/>
    </source>
</evidence>
<reference evidence="2" key="1">
    <citation type="submission" date="2020-05" db="EMBL/GenBank/DDBJ databases">
        <title>Frigoriglobus tundricola gen. nov., sp. nov., a psychrotolerant cellulolytic planctomycete of the family Gemmataceae with two divergent copies of 16S rRNA gene.</title>
        <authorList>
            <person name="Kulichevskaya I.S."/>
            <person name="Ivanova A.A."/>
            <person name="Naumoff D.G."/>
            <person name="Beletsky A.V."/>
            <person name="Rijpstra W.I.C."/>
            <person name="Sinninghe Damste J.S."/>
            <person name="Mardanov A.V."/>
            <person name="Ravin N.V."/>
            <person name="Dedysh S.N."/>
        </authorList>
    </citation>
    <scope>NUCLEOTIDE SEQUENCE [LARGE SCALE GENOMIC DNA]</scope>
    <source>
        <strain evidence="2">PL17</strain>
    </source>
</reference>
<sequence length="231" mass="25513">MSLSARAMNFFVGVPGSGKGKSMSKAPVVVLEGTWWSNHEVPLVLPYFHALSISHREIDLCHRTIRSVEDIAYYVARVSKNSGAMLYFACHGEELHLKPAGERDKINHEDLLGALGKAKEGAVSFIHFGCCEMIAPNARRETHQKILDVSGAKWSSGYTKAVDWLQSMFLDLALVTEVFVPQCASTDGRVTQLKRRATDFVASYEQLARELGFSALSKVTGGPALFPERLR</sequence>
<dbReference type="EMBL" id="CP053452">
    <property type="protein sequence ID" value="QJW98870.1"/>
    <property type="molecule type" value="Genomic_DNA"/>
</dbReference>
<gene>
    <name evidence="1" type="ORF">FTUN_6465</name>
</gene>
<keyword evidence="2" id="KW-1185">Reference proteome</keyword>
<proteinExistence type="predicted"/>
<organism evidence="1 2">
    <name type="scientific">Frigoriglobus tundricola</name>
    <dbReference type="NCBI Taxonomy" id="2774151"/>
    <lineage>
        <taxon>Bacteria</taxon>
        <taxon>Pseudomonadati</taxon>
        <taxon>Planctomycetota</taxon>
        <taxon>Planctomycetia</taxon>
        <taxon>Gemmatales</taxon>
        <taxon>Gemmataceae</taxon>
        <taxon>Frigoriglobus</taxon>
    </lineage>
</organism>
<protein>
    <submittedName>
        <fullName evidence="1">Uncharacterized protein</fullName>
    </submittedName>
</protein>
<dbReference type="AlphaFoldDB" id="A0A6M5YZL6"/>
<name>A0A6M5YZL6_9BACT</name>
<evidence type="ECO:0000313" key="1">
    <source>
        <dbReference type="EMBL" id="QJW98870.1"/>
    </source>
</evidence>
<dbReference type="Proteomes" id="UP000503447">
    <property type="component" value="Chromosome"/>
</dbReference>